<feature type="domain" description="Transposase IS204/IS1001/IS1096/IS1165 DDE" evidence="1">
    <location>
        <begin position="1"/>
        <end position="51"/>
    </location>
</feature>
<evidence type="ECO:0000313" key="4">
    <source>
        <dbReference type="Proteomes" id="UP000077659"/>
    </source>
</evidence>
<sequence length="75" mass="8855">MIERHREGVAAYYRPENKVSFGLVEGLNHKIPVMQRSTYGYRDEDFLKLKIIASFPHALTENAKLNHRDPRRPEF</sequence>
<evidence type="ECO:0000313" key="3">
    <source>
        <dbReference type="EMBL" id="OAG65709.1"/>
    </source>
</evidence>
<dbReference type="InterPro" id="IPR002560">
    <property type="entry name" value="Transposase_DDE"/>
</dbReference>
<dbReference type="AlphaFoldDB" id="A0A1A9M6R0"/>
<dbReference type="Pfam" id="PF01610">
    <property type="entry name" value="DDE_Tnp_ISL3"/>
    <property type="match status" value="1"/>
</dbReference>
<dbReference type="RefSeq" id="WP_064510579.1">
    <property type="nucleotide sequence ID" value="NZ_JAYFSN010000009.1"/>
</dbReference>
<evidence type="ECO:0000259" key="1">
    <source>
        <dbReference type="Pfam" id="PF01610"/>
    </source>
</evidence>
<reference evidence="2 5" key="2">
    <citation type="submission" date="2023-12" db="EMBL/GenBank/DDBJ databases">
        <title>Genome sequencing of Xanthomonas floridensis.</title>
        <authorList>
            <person name="Greer S."/>
            <person name="Harrison J."/>
            <person name="Grant M."/>
            <person name="Vicente J."/>
            <person name="Studholme D."/>
        </authorList>
    </citation>
    <scope>NUCLEOTIDE SEQUENCE [LARGE SCALE GENOMIC DNA]</scope>
    <source>
        <strain evidence="2 5">WHRI 8848</strain>
    </source>
</reference>
<dbReference type="EMBL" id="JAYFSO010000048">
    <property type="protein sequence ID" value="MEA5126494.1"/>
    <property type="molecule type" value="Genomic_DNA"/>
</dbReference>
<dbReference type="Proteomes" id="UP000077659">
    <property type="component" value="Unassembled WGS sequence"/>
</dbReference>
<comment type="caution">
    <text evidence="3">The sequence shown here is derived from an EMBL/GenBank/DDBJ whole genome shotgun (WGS) entry which is preliminary data.</text>
</comment>
<proteinExistence type="predicted"/>
<keyword evidence="5" id="KW-1185">Reference proteome</keyword>
<name>A0A1A9M6R0_9XANT</name>
<organism evidence="3 4">
    <name type="scientific">Xanthomonas floridensis</name>
    <dbReference type="NCBI Taxonomy" id="1843580"/>
    <lineage>
        <taxon>Bacteria</taxon>
        <taxon>Pseudomonadati</taxon>
        <taxon>Pseudomonadota</taxon>
        <taxon>Gammaproteobacteria</taxon>
        <taxon>Lysobacterales</taxon>
        <taxon>Lysobacteraceae</taxon>
        <taxon>Xanthomonas</taxon>
    </lineage>
</organism>
<accession>A0A1A9M6R0</accession>
<dbReference type="Proteomes" id="UP001303614">
    <property type="component" value="Unassembled WGS sequence"/>
</dbReference>
<protein>
    <submittedName>
        <fullName evidence="2">Transposase</fullName>
    </submittedName>
</protein>
<reference evidence="3 4" key="1">
    <citation type="submission" date="2016-05" db="EMBL/GenBank/DDBJ databases">
        <title>Pathogenic, phenotypic and molecular characterisation of Xanthomonas nasturtii sp. nov. and Xanthomonas floridensis sp. nov., new species of Xanthomonas associated with watercress production in Florida.</title>
        <authorList>
            <person name="Vicente J.G."/>
            <person name="Rothwell S."/>
            <person name="Holub E.B."/>
            <person name="Studholme D.J."/>
        </authorList>
    </citation>
    <scope>NUCLEOTIDE SEQUENCE [LARGE SCALE GENOMIC DNA]</scope>
    <source>
        <strain evidence="3 4">WHRI 8848</strain>
    </source>
</reference>
<evidence type="ECO:0000313" key="5">
    <source>
        <dbReference type="Proteomes" id="UP001303614"/>
    </source>
</evidence>
<gene>
    <name evidence="3" type="ORF">A7D17_06550</name>
    <name evidence="2" type="ORF">VB146_22130</name>
</gene>
<dbReference type="OrthoDB" id="5289059at2"/>
<evidence type="ECO:0000313" key="2">
    <source>
        <dbReference type="EMBL" id="MEA5126494.1"/>
    </source>
</evidence>
<dbReference type="EMBL" id="LXNG01000055">
    <property type="protein sequence ID" value="OAG65709.1"/>
    <property type="molecule type" value="Genomic_DNA"/>
</dbReference>